<dbReference type="EMBL" id="DS547119">
    <property type="protein sequence ID" value="EDR04170.1"/>
    <property type="molecule type" value="Genomic_DNA"/>
</dbReference>
<dbReference type="HOGENOM" id="CLU_1917410_0_0_1"/>
<sequence length="132" mass="14387">MTAVWNLWALLVILLAELGKKFTVNFEDWRANLTTVDVAHSQITIYGISALEMPTTTSSVYTPIVSATTNFYIGGVNTEGATTVVEEIIYSLVVVTNPTSTSTVISKLDTGYVTPSLVLLAYNKRCLDKMGM</sequence>
<reference evidence="2 3" key="1">
    <citation type="journal article" date="2008" name="Nature">
        <title>The genome of Laccaria bicolor provides insights into mycorrhizal symbiosis.</title>
        <authorList>
            <person name="Martin F."/>
            <person name="Aerts A."/>
            <person name="Ahren D."/>
            <person name="Brun A."/>
            <person name="Danchin E.G.J."/>
            <person name="Duchaussoy F."/>
            <person name="Gibon J."/>
            <person name="Kohler A."/>
            <person name="Lindquist E."/>
            <person name="Pereda V."/>
            <person name="Salamov A."/>
            <person name="Shapiro H.J."/>
            <person name="Wuyts J."/>
            <person name="Blaudez D."/>
            <person name="Buee M."/>
            <person name="Brokstein P."/>
            <person name="Canbaeck B."/>
            <person name="Cohen D."/>
            <person name="Courty P.E."/>
            <person name="Coutinho P.M."/>
            <person name="Delaruelle C."/>
            <person name="Detter J.C."/>
            <person name="Deveau A."/>
            <person name="DiFazio S."/>
            <person name="Duplessis S."/>
            <person name="Fraissinet-Tachet L."/>
            <person name="Lucic E."/>
            <person name="Frey-Klett P."/>
            <person name="Fourrey C."/>
            <person name="Feussner I."/>
            <person name="Gay G."/>
            <person name="Grimwood J."/>
            <person name="Hoegger P.J."/>
            <person name="Jain P."/>
            <person name="Kilaru S."/>
            <person name="Labbe J."/>
            <person name="Lin Y.C."/>
            <person name="Legue V."/>
            <person name="Le Tacon F."/>
            <person name="Marmeisse R."/>
            <person name="Melayah D."/>
            <person name="Montanini B."/>
            <person name="Muratet M."/>
            <person name="Nehls U."/>
            <person name="Niculita-Hirzel H."/>
            <person name="Oudot-Le Secq M.P."/>
            <person name="Peter M."/>
            <person name="Quesneville H."/>
            <person name="Rajashekar B."/>
            <person name="Reich M."/>
            <person name="Rouhier N."/>
            <person name="Schmutz J."/>
            <person name="Yin T."/>
            <person name="Chalot M."/>
            <person name="Henrissat B."/>
            <person name="Kuees U."/>
            <person name="Lucas S."/>
            <person name="Van de Peer Y."/>
            <person name="Podila G.K."/>
            <person name="Polle A."/>
            <person name="Pukkila P.J."/>
            <person name="Richardson P.M."/>
            <person name="Rouze P."/>
            <person name="Sanders I.R."/>
            <person name="Stajich J.E."/>
            <person name="Tunlid A."/>
            <person name="Tuskan G."/>
            <person name="Grigoriev I.V."/>
        </authorList>
    </citation>
    <scope>NUCLEOTIDE SEQUENCE [LARGE SCALE GENOMIC DNA]</scope>
    <source>
        <strain evidence="3">S238N-H82 / ATCC MYA-4686</strain>
    </source>
</reference>
<feature type="chain" id="PRO_5002747260" evidence="1">
    <location>
        <begin position="24"/>
        <end position="132"/>
    </location>
</feature>
<organism evidence="3">
    <name type="scientific">Laccaria bicolor (strain S238N-H82 / ATCC MYA-4686)</name>
    <name type="common">Bicoloured deceiver</name>
    <name type="synonym">Laccaria laccata var. bicolor</name>
    <dbReference type="NCBI Taxonomy" id="486041"/>
    <lineage>
        <taxon>Eukaryota</taxon>
        <taxon>Fungi</taxon>
        <taxon>Dikarya</taxon>
        <taxon>Basidiomycota</taxon>
        <taxon>Agaricomycotina</taxon>
        <taxon>Agaricomycetes</taxon>
        <taxon>Agaricomycetidae</taxon>
        <taxon>Agaricales</taxon>
        <taxon>Agaricineae</taxon>
        <taxon>Hydnangiaceae</taxon>
        <taxon>Laccaria</taxon>
    </lineage>
</organism>
<proteinExistence type="predicted"/>
<evidence type="ECO:0000313" key="2">
    <source>
        <dbReference type="EMBL" id="EDR04170.1"/>
    </source>
</evidence>
<name>B0DMC6_LACBS</name>
<dbReference type="KEGG" id="lbc:LACBIDRAFT_304793"/>
<keyword evidence="1" id="KW-0732">Signal</keyword>
<dbReference type="OrthoDB" id="3014932at2759"/>
<dbReference type="Proteomes" id="UP000001194">
    <property type="component" value="Unassembled WGS sequence"/>
</dbReference>
<gene>
    <name evidence="2" type="ORF">LACBIDRAFT_304793</name>
</gene>
<dbReference type="GeneID" id="6080777"/>
<keyword evidence="3" id="KW-1185">Reference proteome</keyword>
<evidence type="ECO:0000256" key="1">
    <source>
        <dbReference type="SAM" id="SignalP"/>
    </source>
</evidence>
<dbReference type="RefSeq" id="XP_001885061.1">
    <property type="nucleotide sequence ID" value="XM_001885026.1"/>
</dbReference>
<dbReference type="InParanoid" id="B0DMC6"/>
<accession>B0DMC6</accession>
<feature type="signal peptide" evidence="1">
    <location>
        <begin position="1"/>
        <end position="23"/>
    </location>
</feature>
<protein>
    <submittedName>
        <fullName evidence="2">Predicted protein</fullName>
    </submittedName>
</protein>
<dbReference type="AlphaFoldDB" id="B0DMC6"/>
<evidence type="ECO:0000313" key="3">
    <source>
        <dbReference type="Proteomes" id="UP000001194"/>
    </source>
</evidence>